<keyword evidence="2" id="KW-1185">Reference proteome</keyword>
<organism evidence="1 2">
    <name type="scientific">Geomicrobium sediminis</name>
    <dbReference type="NCBI Taxonomy" id="1347788"/>
    <lineage>
        <taxon>Bacteria</taxon>
        <taxon>Bacillati</taxon>
        <taxon>Bacillota</taxon>
        <taxon>Bacilli</taxon>
        <taxon>Bacillales</taxon>
        <taxon>Geomicrobium</taxon>
    </lineage>
</organism>
<comment type="caution">
    <text evidence="1">The sequence shown here is derived from an EMBL/GenBank/DDBJ whole genome shotgun (WGS) entry which is preliminary data.</text>
</comment>
<dbReference type="EMBL" id="JAFBEC010000010">
    <property type="protein sequence ID" value="MBM7634210.1"/>
    <property type="molecule type" value="Genomic_DNA"/>
</dbReference>
<name>A0ABS2PGQ2_9BACL</name>
<evidence type="ECO:0000313" key="1">
    <source>
        <dbReference type="EMBL" id="MBM7634210.1"/>
    </source>
</evidence>
<protein>
    <submittedName>
        <fullName evidence="1">Uncharacterized protein</fullName>
    </submittedName>
</protein>
<dbReference type="RefSeq" id="WP_204698989.1">
    <property type="nucleotide sequence ID" value="NZ_JAFBEC010000010.1"/>
</dbReference>
<proteinExistence type="predicted"/>
<reference evidence="1 2" key="1">
    <citation type="submission" date="2021-01" db="EMBL/GenBank/DDBJ databases">
        <title>Genomic Encyclopedia of Type Strains, Phase IV (KMG-IV): sequencing the most valuable type-strain genomes for metagenomic binning, comparative biology and taxonomic classification.</title>
        <authorList>
            <person name="Goeker M."/>
        </authorList>
    </citation>
    <scope>NUCLEOTIDE SEQUENCE [LARGE SCALE GENOMIC DNA]</scope>
    <source>
        <strain evidence="1 2">DSM 25540</strain>
    </source>
</reference>
<sequence length="473" mass="55421">MGELIIPEKFIKETIPQQLGEEFITLFHEYYQMSLTTYIERIIQENFTVHQNPTMTDKYAKELKSKVINNSRQKKKRRWLSTIRNQIKNPTTKRTEILADIDNMNLYMQRFGSSAFQRHFQAVTVEEATSDILEEIEAWAKDPSKKMSDYRYIREKHDYQIKAVLESDLIVEITEILTSYPGGIKGLISEEPDAYITNPVSTPKKITYKRSQTLVDQDGEQMELLTEKDFEQNESFQVLFGSQGSLELDAQRAMDPIDREVFGAIINHRSANFLKTRIITVKLGELVRDVHGPRKSSKYYQGMRNRLAKLRSLTFRLVQEGKETAVFGFLDKVQYYDEDSTEIAEITINSYVHQQFVERQTTKIYSEMLQGLSNNISRSIVFILQKERFAEYSQESIALDEEQQYDYGFFNRRITFNTRNQNSNMDIIELAMQEIMSNNICIKDYRRVQDVFYVKFLPITDTELADLGPIKLH</sequence>
<gene>
    <name evidence="1" type="ORF">JOD17_003312</name>
</gene>
<evidence type="ECO:0000313" key="2">
    <source>
        <dbReference type="Proteomes" id="UP000741863"/>
    </source>
</evidence>
<accession>A0ABS2PGQ2</accession>
<dbReference type="Proteomes" id="UP000741863">
    <property type="component" value="Unassembled WGS sequence"/>
</dbReference>